<dbReference type="Proteomes" id="UP001596047">
    <property type="component" value="Unassembled WGS sequence"/>
</dbReference>
<keyword evidence="2" id="KW-1133">Transmembrane helix</keyword>
<dbReference type="EMBL" id="JBHSOW010000063">
    <property type="protein sequence ID" value="MFC5650849.1"/>
    <property type="molecule type" value="Genomic_DNA"/>
</dbReference>
<feature type="region of interest" description="Disordered" evidence="1">
    <location>
        <begin position="1"/>
        <end position="27"/>
    </location>
</feature>
<protein>
    <submittedName>
        <fullName evidence="3">Uncharacterized protein</fullName>
    </submittedName>
</protein>
<gene>
    <name evidence="3" type="ORF">ACFPYJ_17370</name>
</gene>
<keyword evidence="2" id="KW-0472">Membrane</keyword>
<name>A0ABW0W159_9BACL</name>
<keyword evidence="4" id="KW-1185">Reference proteome</keyword>
<proteinExistence type="predicted"/>
<comment type="caution">
    <text evidence="3">The sequence shown here is derived from an EMBL/GenBank/DDBJ whole genome shotgun (WGS) entry which is preliminary data.</text>
</comment>
<reference evidence="4" key="1">
    <citation type="journal article" date="2019" name="Int. J. Syst. Evol. Microbiol.">
        <title>The Global Catalogue of Microorganisms (GCM) 10K type strain sequencing project: providing services to taxonomists for standard genome sequencing and annotation.</title>
        <authorList>
            <consortium name="The Broad Institute Genomics Platform"/>
            <consortium name="The Broad Institute Genome Sequencing Center for Infectious Disease"/>
            <person name="Wu L."/>
            <person name="Ma J."/>
        </authorList>
    </citation>
    <scope>NUCLEOTIDE SEQUENCE [LARGE SCALE GENOMIC DNA]</scope>
    <source>
        <strain evidence="4">CGMCC 1.3240</strain>
    </source>
</reference>
<organism evidence="3 4">
    <name type="scientific">Paenibacillus solisilvae</name>
    <dbReference type="NCBI Taxonomy" id="2486751"/>
    <lineage>
        <taxon>Bacteria</taxon>
        <taxon>Bacillati</taxon>
        <taxon>Bacillota</taxon>
        <taxon>Bacilli</taxon>
        <taxon>Bacillales</taxon>
        <taxon>Paenibacillaceae</taxon>
        <taxon>Paenibacillus</taxon>
    </lineage>
</organism>
<dbReference type="RefSeq" id="WP_379189430.1">
    <property type="nucleotide sequence ID" value="NZ_JBHSOW010000063.1"/>
</dbReference>
<accession>A0ABW0W159</accession>
<feature type="transmembrane region" description="Helical" evidence="2">
    <location>
        <begin position="59"/>
        <end position="79"/>
    </location>
</feature>
<sequence length="85" mass="9869">MSRVEKFGRGRTPPPSKKSFKKSNEETAAASEMFVEQAEDGLPARRHIHPSNKQQMTKWFYRLLIVLFISLSIGLLIWGRQYAKF</sequence>
<evidence type="ECO:0000313" key="3">
    <source>
        <dbReference type="EMBL" id="MFC5650849.1"/>
    </source>
</evidence>
<keyword evidence="2" id="KW-0812">Transmembrane</keyword>
<evidence type="ECO:0000313" key="4">
    <source>
        <dbReference type="Proteomes" id="UP001596047"/>
    </source>
</evidence>
<evidence type="ECO:0000256" key="1">
    <source>
        <dbReference type="SAM" id="MobiDB-lite"/>
    </source>
</evidence>
<evidence type="ECO:0000256" key="2">
    <source>
        <dbReference type="SAM" id="Phobius"/>
    </source>
</evidence>